<dbReference type="SUPFAM" id="SSF51735">
    <property type="entry name" value="NAD(P)-binding Rossmann-fold domains"/>
    <property type="match status" value="1"/>
</dbReference>
<evidence type="ECO:0000259" key="3">
    <source>
        <dbReference type="Pfam" id="PF01370"/>
    </source>
</evidence>
<evidence type="ECO:0000256" key="1">
    <source>
        <dbReference type="ARBA" id="ARBA00005125"/>
    </source>
</evidence>
<accession>A0A0F3KL07</accession>
<comment type="caution">
    <text evidence="4">The sequence shown here is derived from an EMBL/GenBank/DDBJ whole genome shotgun (WGS) entry which is preliminary data.</text>
</comment>
<dbReference type="PANTHER" id="PTHR43000">
    <property type="entry name" value="DTDP-D-GLUCOSE 4,6-DEHYDRATASE-RELATED"/>
    <property type="match status" value="1"/>
</dbReference>
<dbReference type="Pfam" id="PF01370">
    <property type="entry name" value="Epimerase"/>
    <property type="match status" value="1"/>
</dbReference>
<gene>
    <name evidence="4" type="ORF">VI08_13325</name>
</gene>
<dbReference type="Gene3D" id="3.40.50.720">
    <property type="entry name" value="NAD(P)-binding Rossmann-like Domain"/>
    <property type="match status" value="1"/>
</dbReference>
<dbReference type="Proteomes" id="UP000033651">
    <property type="component" value="Unassembled WGS sequence"/>
</dbReference>
<dbReference type="InterPro" id="IPR001509">
    <property type="entry name" value="Epimerase_deHydtase"/>
</dbReference>
<dbReference type="InterPro" id="IPR036291">
    <property type="entry name" value="NAD(P)-bd_dom_sf"/>
</dbReference>
<dbReference type="PATRIC" id="fig|345309.4.peg.2011"/>
<dbReference type="EMBL" id="JZRB01000028">
    <property type="protein sequence ID" value="KJV31642.1"/>
    <property type="molecule type" value="Genomic_DNA"/>
</dbReference>
<dbReference type="AlphaFoldDB" id="A0A0F3KL07"/>
<comment type="similarity">
    <text evidence="2">Belongs to the NAD(P)-dependent epimerase/dehydratase family.</text>
</comment>
<name>A0A0F3KL07_9GAMM</name>
<protein>
    <recommendedName>
        <fullName evidence="3">NAD-dependent epimerase/dehydratase domain-containing protein</fullName>
    </recommendedName>
</protein>
<organism evidence="4 5">
    <name type="scientific">Luteibacter yeojuensis</name>
    <dbReference type="NCBI Taxonomy" id="345309"/>
    <lineage>
        <taxon>Bacteria</taxon>
        <taxon>Pseudomonadati</taxon>
        <taxon>Pseudomonadota</taxon>
        <taxon>Gammaproteobacteria</taxon>
        <taxon>Lysobacterales</taxon>
        <taxon>Rhodanobacteraceae</taxon>
        <taxon>Luteibacter</taxon>
    </lineage>
</organism>
<evidence type="ECO:0000313" key="4">
    <source>
        <dbReference type="EMBL" id="KJV31642.1"/>
    </source>
</evidence>
<proteinExistence type="inferred from homology"/>
<keyword evidence="5" id="KW-1185">Reference proteome</keyword>
<sequence length="255" mass="26684">MARAQPIEAVVHLAAAGVKPGDRDPATLIGANAVLPSQMAMLAHELGANAFVCTGTNAEYAPSEAEFVSETAALETIRLYGATKAAGGLLSVSTGATVGLPVVYLRLFNIFGPGEAAHRLLPSLVESLRKGDDVPLSEGSQVRDFVHVDDACRAILAALQSASLGNLASGHYNICSGEAHTVRDFAMRVALGMGVTTDRLKFGAIPMRPDDLPRVVGDPTKFLDRTGWRPALAFDEAIAQAVAELIQATGVQPNE</sequence>
<dbReference type="Gene3D" id="3.90.25.10">
    <property type="entry name" value="UDP-galactose 4-epimerase, domain 1"/>
    <property type="match status" value="1"/>
</dbReference>
<evidence type="ECO:0000313" key="5">
    <source>
        <dbReference type="Proteomes" id="UP000033651"/>
    </source>
</evidence>
<evidence type="ECO:0000256" key="2">
    <source>
        <dbReference type="ARBA" id="ARBA00007637"/>
    </source>
</evidence>
<comment type="pathway">
    <text evidence="1">Bacterial outer membrane biogenesis; LPS O-antigen biosynthesis.</text>
</comment>
<reference evidence="4 5" key="1">
    <citation type="submission" date="2015-03" db="EMBL/GenBank/DDBJ databases">
        <title>Draft genome sequence of Luteibacter yeojuensis strain SU11.</title>
        <authorList>
            <person name="Sulaiman J."/>
            <person name="Priya K."/>
            <person name="Chan K.-G."/>
        </authorList>
    </citation>
    <scope>NUCLEOTIDE SEQUENCE [LARGE SCALE GENOMIC DNA]</scope>
    <source>
        <strain evidence="4 5">SU11</strain>
    </source>
</reference>
<feature type="domain" description="NAD-dependent epimerase/dehydratase" evidence="3">
    <location>
        <begin position="5"/>
        <end position="175"/>
    </location>
</feature>